<evidence type="ECO:0000259" key="10">
    <source>
        <dbReference type="PROSITE" id="PS50850"/>
    </source>
</evidence>
<dbReference type="GO" id="GO:0022857">
    <property type="term" value="F:transmembrane transporter activity"/>
    <property type="evidence" value="ECO:0007669"/>
    <property type="project" value="InterPro"/>
</dbReference>
<feature type="transmembrane region" description="Helical" evidence="9">
    <location>
        <begin position="150"/>
        <end position="168"/>
    </location>
</feature>
<dbReference type="PROSITE" id="PS50850">
    <property type="entry name" value="MFS"/>
    <property type="match status" value="1"/>
</dbReference>
<comment type="caution">
    <text evidence="11">The sequence shown here is derived from an EMBL/GenBank/DDBJ whole genome shotgun (WGS) entry which is preliminary data.</text>
</comment>
<dbReference type="CDD" id="cd17321">
    <property type="entry name" value="MFS_MMR_MDR_like"/>
    <property type="match status" value="1"/>
</dbReference>
<dbReference type="GO" id="GO:0005886">
    <property type="term" value="C:plasma membrane"/>
    <property type="evidence" value="ECO:0007669"/>
    <property type="project" value="UniProtKB-SubCell"/>
</dbReference>
<keyword evidence="3" id="KW-0813">Transport</keyword>
<comment type="similarity">
    <text evidence="2">Belongs to the major facilitator superfamily. EmrB family.</text>
</comment>
<dbReference type="SUPFAM" id="SSF103473">
    <property type="entry name" value="MFS general substrate transporter"/>
    <property type="match status" value="1"/>
</dbReference>
<evidence type="ECO:0000313" key="12">
    <source>
        <dbReference type="Proteomes" id="UP000528608"/>
    </source>
</evidence>
<name>A0A7W8F2U5_STREU</name>
<evidence type="ECO:0000256" key="4">
    <source>
        <dbReference type="ARBA" id="ARBA00022475"/>
    </source>
</evidence>
<feature type="transmembrane region" description="Helical" evidence="9">
    <location>
        <begin position="487"/>
        <end position="507"/>
    </location>
</feature>
<evidence type="ECO:0000256" key="3">
    <source>
        <dbReference type="ARBA" id="ARBA00022448"/>
    </source>
</evidence>
<keyword evidence="6 9" id="KW-1133">Transmembrane helix</keyword>
<comment type="subcellular location">
    <subcellularLocation>
        <location evidence="1">Cell membrane</location>
        <topology evidence="1">Multi-pass membrane protein</topology>
    </subcellularLocation>
</comment>
<feature type="transmembrane region" description="Helical" evidence="9">
    <location>
        <begin position="23"/>
        <end position="42"/>
    </location>
</feature>
<keyword evidence="4" id="KW-1003">Cell membrane</keyword>
<feature type="transmembrane region" description="Helical" evidence="9">
    <location>
        <begin position="235"/>
        <end position="258"/>
    </location>
</feature>
<feature type="transmembrane region" description="Helical" evidence="9">
    <location>
        <begin position="119"/>
        <end position="138"/>
    </location>
</feature>
<dbReference type="Gene3D" id="1.20.1250.20">
    <property type="entry name" value="MFS general substrate transporter like domains"/>
    <property type="match status" value="1"/>
</dbReference>
<evidence type="ECO:0000256" key="8">
    <source>
        <dbReference type="ARBA" id="ARBA00023251"/>
    </source>
</evidence>
<proteinExistence type="inferred from homology"/>
<dbReference type="EMBL" id="JACHJF010000007">
    <property type="protein sequence ID" value="MBB5119359.1"/>
    <property type="molecule type" value="Genomic_DNA"/>
</dbReference>
<dbReference type="InterPro" id="IPR020846">
    <property type="entry name" value="MFS_dom"/>
</dbReference>
<dbReference type="Pfam" id="PF07690">
    <property type="entry name" value="MFS_1"/>
    <property type="match status" value="1"/>
</dbReference>
<feature type="transmembrane region" description="Helical" evidence="9">
    <location>
        <begin position="89"/>
        <end position="113"/>
    </location>
</feature>
<dbReference type="Proteomes" id="UP000528608">
    <property type="component" value="Unassembled WGS sequence"/>
</dbReference>
<dbReference type="InterPro" id="IPR036259">
    <property type="entry name" value="MFS_trans_sf"/>
</dbReference>
<evidence type="ECO:0000256" key="7">
    <source>
        <dbReference type="ARBA" id="ARBA00023136"/>
    </source>
</evidence>
<dbReference type="AlphaFoldDB" id="A0A7W8F2U5"/>
<dbReference type="OrthoDB" id="9781469at2"/>
<gene>
    <name evidence="11" type="ORF">FHS36_002792</name>
</gene>
<protein>
    <submittedName>
        <fullName evidence="11">EmrB/QacA subfamily drug resistance transporter</fullName>
    </submittedName>
</protein>
<dbReference type="RefSeq" id="WP_102919995.1">
    <property type="nucleotide sequence ID" value="NZ_JACHJF010000007.1"/>
</dbReference>
<evidence type="ECO:0000256" key="5">
    <source>
        <dbReference type="ARBA" id="ARBA00022692"/>
    </source>
</evidence>
<feature type="transmembrane region" description="Helical" evidence="9">
    <location>
        <begin position="370"/>
        <end position="393"/>
    </location>
</feature>
<feature type="domain" description="Major facilitator superfamily (MFS) profile" evidence="10">
    <location>
        <begin position="24"/>
        <end position="510"/>
    </location>
</feature>
<feature type="transmembrane region" description="Helical" evidence="9">
    <location>
        <begin position="338"/>
        <end position="358"/>
    </location>
</feature>
<feature type="transmembrane region" description="Helical" evidence="9">
    <location>
        <begin position="308"/>
        <end position="326"/>
    </location>
</feature>
<sequence length="529" mass="53846">MTAGHAAGTVPEERATSPGRGNVTLAVVSTAAFMAMLDNLAVTNALPGMGENLGLGISGLQWVVASYTLVLAATLLSAGAVGDRLGQRWAFLSGLLGFMAGSALSSLATTLAAMVTGRIVQGLGAAVLLPAGTALLRHTYPDASARARALGVRGAVGGLGVALGPAFGGLLTQALGWRSVMWINLPIGAVALVAAWRVLPCPPTAPARWDPAGQALAVTGLGSLVYGLMQGPVDGWSAPGTAAALTVAALALPAFALVETRVPRPLLDPGLFRDRECRAVTWSCFSSSAGLFGGIFFLSLFLQNVLGWSPAGAGVVFLSASAFIVLASPVAAALTVRFGVGVPLSLGLALDALALAGLSCFGRHASFADYWWLLPVLGAGTGLLFVPATITLVDRAPPAHAGAASAVVDTLREVGGVVGVAALGAVLTAHMRGALRDRVVRAGFPRDATEHLVRNAVADGPAHRLPGAGASRITVWAQESFADGLHLALRCGALILTGTLVLVLVLLSRRHGCRTRREVPRTTIGRPDG</sequence>
<dbReference type="PANTHER" id="PTHR42718">
    <property type="entry name" value="MAJOR FACILITATOR SUPERFAMILY MULTIDRUG TRANSPORTER MFSC"/>
    <property type="match status" value="1"/>
</dbReference>
<dbReference type="GO" id="GO:0046677">
    <property type="term" value="P:response to antibiotic"/>
    <property type="evidence" value="ECO:0007669"/>
    <property type="project" value="UniProtKB-KW"/>
</dbReference>
<keyword evidence="8" id="KW-0046">Antibiotic resistance</keyword>
<accession>A0A7W8F2U5</accession>
<dbReference type="InterPro" id="IPR004638">
    <property type="entry name" value="EmrB-like"/>
</dbReference>
<evidence type="ECO:0000256" key="9">
    <source>
        <dbReference type="SAM" id="Phobius"/>
    </source>
</evidence>
<dbReference type="NCBIfam" id="TIGR00711">
    <property type="entry name" value="efflux_EmrB"/>
    <property type="match status" value="1"/>
</dbReference>
<evidence type="ECO:0000256" key="1">
    <source>
        <dbReference type="ARBA" id="ARBA00004651"/>
    </source>
</evidence>
<dbReference type="InterPro" id="IPR011701">
    <property type="entry name" value="MFS"/>
</dbReference>
<evidence type="ECO:0000256" key="2">
    <source>
        <dbReference type="ARBA" id="ARBA00008537"/>
    </source>
</evidence>
<dbReference type="PANTHER" id="PTHR42718:SF9">
    <property type="entry name" value="MAJOR FACILITATOR SUPERFAMILY MULTIDRUG TRANSPORTER MFSC"/>
    <property type="match status" value="1"/>
</dbReference>
<reference evidence="11 12" key="1">
    <citation type="submission" date="2020-08" db="EMBL/GenBank/DDBJ databases">
        <title>Genomic Encyclopedia of Type Strains, Phase III (KMG-III): the genomes of soil and plant-associated and newly described type strains.</title>
        <authorList>
            <person name="Whitman W."/>
        </authorList>
    </citation>
    <scope>NUCLEOTIDE SEQUENCE [LARGE SCALE GENOMIC DNA]</scope>
    <source>
        <strain evidence="11 12">CECT 3259</strain>
    </source>
</reference>
<dbReference type="Gene3D" id="1.20.1720.10">
    <property type="entry name" value="Multidrug resistance protein D"/>
    <property type="match status" value="1"/>
</dbReference>
<feature type="transmembrane region" description="Helical" evidence="9">
    <location>
        <begin position="414"/>
        <end position="431"/>
    </location>
</feature>
<evidence type="ECO:0000256" key="6">
    <source>
        <dbReference type="ARBA" id="ARBA00022989"/>
    </source>
</evidence>
<keyword evidence="5 9" id="KW-0812">Transmembrane</keyword>
<feature type="transmembrane region" description="Helical" evidence="9">
    <location>
        <begin position="279"/>
        <end position="302"/>
    </location>
</feature>
<keyword evidence="7 9" id="KW-0472">Membrane</keyword>
<evidence type="ECO:0000313" key="11">
    <source>
        <dbReference type="EMBL" id="MBB5119359.1"/>
    </source>
</evidence>
<feature type="transmembrane region" description="Helical" evidence="9">
    <location>
        <begin position="62"/>
        <end position="82"/>
    </location>
</feature>
<organism evidence="11 12">
    <name type="scientific">Streptomyces eurocidicus</name>
    <name type="common">Streptoverticillium eurocidicus</name>
    <dbReference type="NCBI Taxonomy" id="66423"/>
    <lineage>
        <taxon>Bacteria</taxon>
        <taxon>Bacillati</taxon>
        <taxon>Actinomycetota</taxon>
        <taxon>Actinomycetes</taxon>
        <taxon>Kitasatosporales</taxon>
        <taxon>Streptomycetaceae</taxon>
        <taxon>Streptomyces</taxon>
    </lineage>
</organism>